<gene>
    <name evidence="2" type="ORF">ACFX5F_16040</name>
</gene>
<keyword evidence="2" id="KW-0012">Acyltransferase</keyword>
<reference evidence="2 3" key="1">
    <citation type="submission" date="2024-06" db="EMBL/GenBank/DDBJ databases">
        <title>Flavobacterium spp. isolated from glacier.</title>
        <authorList>
            <person name="Han D."/>
        </authorList>
    </citation>
    <scope>NUCLEOTIDE SEQUENCE [LARGE SCALE GENOMIC DNA]</scope>
    <source>
        <strain evidence="2 3">ZS1P70</strain>
    </source>
</reference>
<proteinExistence type="predicted"/>
<dbReference type="RefSeq" id="WP_379853038.1">
    <property type="nucleotide sequence ID" value="NZ_JBHZPY010000023.1"/>
</dbReference>
<evidence type="ECO:0000313" key="2">
    <source>
        <dbReference type="EMBL" id="MFE3872733.1"/>
    </source>
</evidence>
<dbReference type="EC" id="2.3.-.-" evidence="2"/>
<dbReference type="InterPro" id="IPR016181">
    <property type="entry name" value="Acyl_CoA_acyltransferase"/>
</dbReference>
<dbReference type="PANTHER" id="PTHR43792:SF1">
    <property type="entry name" value="N-ACETYLTRANSFERASE DOMAIN-CONTAINING PROTEIN"/>
    <property type="match status" value="1"/>
</dbReference>
<dbReference type="GO" id="GO:0016746">
    <property type="term" value="F:acyltransferase activity"/>
    <property type="evidence" value="ECO:0007669"/>
    <property type="project" value="UniProtKB-KW"/>
</dbReference>
<feature type="domain" description="N-acetyltransferase" evidence="1">
    <location>
        <begin position="17"/>
        <end position="173"/>
    </location>
</feature>
<dbReference type="Gene3D" id="3.40.630.30">
    <property type="match status" value="1"/>
</dbReference>
<dbReference type="Proteomes" id="UP001600107">
    <property type="component" value="Unassembled WGS sequence"/>
</dbReference>
<comment type="caution">
    <text evidence="2">The sequence shown here is derived from an EMBL/GenBank/DDBJ whole genome shotgun (WGS) entry which is preliminary data.</text>
</comment>
<protein>
    <submittedName>
        <fullName evidence="2">GNAT family N-acetyltransferase</fullName>
        <ecNumber evidence="2">2.3.-.-</ecNumber>
    </submittedName>
</protein>
<evidence type="ECO:0000259" key="1">
    <source>
        <dbReference type="PROSITE" id="PS51186"/>
    </source>
</evidence>
<keyword evidence="2" id="KW-0808">Transferase</keyword>
<evidence type="ECO:0000313" key="3">
    <source>
        <dbReference type="Proteomes" id="UP001600107"/>
    </source>
</evidence>
<sequence>MVNRSFTPFPILTTKRLTLRQLSTEDGQDIFTLRSDTEINKYLDRQASRTIEDAINFINKINDTIKKNDSIYWAITLTNSKNFIGTICLFDFSKKNSCEIGYELMTKFQGQGIMKEAVEIVIDYAFQTLKFKKILAFTHCDNQNSTNLLLKFNFVKSLETDKENPTLNIFTLAQEH</sequence>
<dbReference type="PROSITE" id="PS51186">
    <property type="entry name" value="GNAT"/>
    <property type="match status" value="1"/>
</dbReference>
<keyword evidence="3" id="KW-1185">Reference proteome</keyword>
<dbReference type="Pfam" id="PF13302">
    <property type="entry name" value="Acetyltransf_3"/>
    <property type="match status" value="1"/>
</dbReference>
<dbReference type="EMBL" id="JBHZPY010000023">
    <property type="protein sequence ID" value="MFE3872733.1"/>
    <property type="molecule type" value="Genomic_DNA"/>
</dbReference>
<dbReference type="PANTHER" id="PTHR43792">
    <property type="entry name" value="GNAT FAMILY, PUTATIVE (AFU_ORTHOLOGUE AFUA_3G00765)-RELATED-RELATED"/>
    <property type="match status" value="1"/>
</dbReference>
<dbReference type="InterPro" id="IPR000182">
    <property type="entry name" value="GNAT_dom"/>
</dbReference>
<name>A0ABW6I8W0_9FLAO</name>
<organism evidence="2 3">
    <name type="scientific">Flavobacterium zhoui</name>
    <dbReference type="NCBI Taxonomy" id="3230414"/>
    <lineage>
        <taxon>Bacteria</taxon>
        <taxon>Pseudomonadati</taxon>
        <taxon>Bacteroidota</taxon>
        <taxon>Flavobacteriia</taxon>
        <taxon>Flavobacteriales</taxon>
        <taxon>Flavobacteriaceae</taxon>
        <taxon>Flavobacterium</taxon>
    </lineage>
</organism>
<dbReference type="SUPFAM" id="SSF55729">
    <property type="entry name" value="Acyl-CoA N-acyltransferases (Nat)"/>
    <property type="match status" value="1"/>
</dbReference>
<accession>A0ABW6I8W0</accession>
<dbReference type="InterPro" id="IPR051531">
    <property type="entry name" value="N-acetyltransferase"/>
</dbReference>